<proteinExistence type="predicted"/>
<accession>A0AAU6Q096</accession>
<dbReference type="AlphaFoldDB" id="A0AAU6Q096"/>
<sequence length="208" mass="22572">MTFYESPPPTDLLSAIQEAYLEFAWHESVGTVYDLNGEPDEAVTFEGFCSGAGAVRGLDEMRRMTNAILNATFYAAAFATSQSPGNGPHDFDFDSEIPALYVAADHLPREGLLNAIEATLDLTPWVGVEYGDVIYRPAAAVHDSLVLKRDLILSGPAAKRYAPADGLLLLPAVAAIAAWLVQQRRPVRFPSCELDVVVGKFLKRGQMA</sequence>
<name>A0AAU6Q096_9DEIO</name>
<evidence type="ECO:0000313" key="1">
    <source>
        <dbReference type="EMBL" id="WYF43756.1"/>
    </source>
</evidence>
<reference evidence="1" key="1">
    <citation type="submission" date="2024-03" db="EMBL/GenBank/DDBJ databases">
        <title>Deinococcus weizhi sp. nov., isolated from human skin.</title>
        <authorList>
            <person name="Wei Z."/>
            <person name="Tian F."/>
            <person name="Yang C."/>
            <person name="Xin L.T."/>
            <person name="Wen Z.J."/>
            <person name="Lan K.C."/>
            <person name="Yu L."/>
            <person name="Zhe W."/>
            <person name="Dan F.D."/>
            <person name="Jun W."/>
            <person name="Rui Z."/>
            <person name="Yong X.J."/>
            <person name="Ting Y."/>
            <person name="Wei X."/>
            <person name="Xu Z.G."/>
            <person name="Xin Z."/>
            <person name="Dong F.G."/>
            <person name="Ni X.M."/>
            <person name="Zheng M.G."/>
            <person name="Chun Y."/>
            <person name="Qian W.X."/>
        </authorList>
    </citation>
    <scope>NUCLEOTIDE SEQUENCE</scope>
    <source>
        <strain evidence="1">VB142</strain>
    </source>
</reference>
<organism evidence="1">
    <name type="scientific">Deinococcus sp. VB142</name>
    <dbReference type="NCBI Taxonomy" id="3112952"/>
    <lineage>
        <taxon>Bacteria</taxon>
        <taxon>Thermotogati</taxon>
        <taxon>Deinococcota</taxon>
        <taxon>Deinococci</taxon>
        <taxon>Deinococcales</taxon>
        <taxon>Deinococcaceae</taxon>
        <taxon>Deinococcus</taxon>
    </lineage>
</organism>
<dbReference type="EMBL" id="CP149782">
    <property type="protein sequence ID" value="WYF43756.1"/>
    <property type="molecule type" value="Genomic_DNA"/>
</dbReference>
<dbReference type="RefSeq" id="WP_339094705.1">
    <property type="nucleotide sequence ID" value="NZ_CP149782.1"/>
</dbReference>
<gene>
    <name evidence="1" type="ORF">WDJ50_10050</name>
</gene>
<evidence type="ECO:0008006" key="2">
    <source>
        <dbReference type="Google" id="ProtNLM"/>
    </source>
</evidence>
<protein>
    <recommendedName>
        <fullName evidence="2">Immunity protein 52 domain-containing protein</fullName>
    </recommendedName>
</protein>